<dbReference type="GO" id="GO:0016705">
    <property type="term" value="F:oxidoreductase activity, acting on paired donors, with incorporation or reduction of molecular oxygen"/>
    <property type="evidence" value="ECO:0007669"/>
    <property type="project" value="UniProtKB-UniRule"/>
</dbReference>
<dbReference type="Pfam" id="PF17773">
    <property type="entry name" value="UPF0176_N"/>
    <property type="match status" value="1"/>
</dbReference>
<proteinExistence type="inferred from homology"/>
<comment type="caution">
    <text evidence="4">The sequence shown here is derived from an EMBL/GenBank/DDBJ whole genome shotgun (WGS) entry which is preliminary data.</text>
</comment>
<dbReference type="Proteomes" id="UP001139095">
    <property type="component" value="Unassembled WGS sequence"/>
</dbReference>
<keyword evidence="5" id="KW-1185">Reference proteome</keyword>
<dbReference type="InterPro" id="IPR036873">
    <property type="entry name" value="Rhodanese-like_dom_sf"/>
</dbReference>
<dbReference type="CDD" id="cd01518">
    <property type="entry name" value="RHOD_YceA"/>
    <property type="match status" value="1"/>
</dbReference>
<dbReference type="InterPro" id="IPR001763">
    <property type="entry name" value="Rhodanese-like_dom"/>
</dbReference>
<dbReference type="Pfam" id="PF00581">
    <property type="entry name" value="Rhodanese"/>
    <property type="match status" value="1"/>
</dbReference>
<keyword evidence="1" id="KW-0560">Oxidoreductase</keyword>
<dbReference type="SUPFAM" id="SSF52821">
    <property type="entry name" value="Rhodanese/Cell cycle control phosphatase"/>
    <property type="match status" value="1"/>
</dbReference>
<evidence type="ECO:0000256" key="2">
    <source>
        <dbReference type="SAM" id="MobiDB-lite"/>
    </source>
</evidence>
<feature type="region of interest" description="Disordered" evidence="2">
    <location>
        <begin position="312"/>
        <end position="331"/>
    </location>
</feature>
<dbReference type="GO" id="GO:0006400">
    <property type="term" value="P:tRNA modification"/>
    <property type="evidence" value="ECO:0007669"/>
    <property type="project" value="UniProtKB-UniRule"/>
</dbReference>
<dbReference type="RefSeq" id="WP_226754545.1">
    <property type="nucleotide sequence ID" value="NZ_JAJATW010000013.1"/>
</dbReference>
<dbReference type="InterPro" id="IPR040503">
    <property type="entry name" value="TRHO_N"/>
</dbReference>
<evidence type="ECO:0000313" key="4">
    <source>
        <dbReference type="EMBL" id="MCB5162192.1"/>
    </source>
</evidence>
<dbReference type="PANTHER" id="PTHR43268">
    <property type="entry name" value="THIOSULFATE SULFURTRANSFERASE/RHODANESE-LIKE DOMAIN-CONTAINING PROTEIN 2"/>
    <property type="match status" value="1"/>
</dbReference>
<comment type="catalytic activity">
    <reaction evidence="1">
        <text>uridine(34) in tRNA + AH2 + O2 = 5-hydroxyuridine(34) in tRNA + A + H2O</text>
        <dbReference type="Rhea" id="RHEA:64224"/>
        <dbReference type="Rhea" id="RHEA-COMP:11727"/>
        <dbReference type="Rhea" id="RHEA-COMP:13381"/>
        <dbReference type="ChEBI" id="CHEBI:13193"/>
        <dbReference type="ChEBI" id="CHEBI:15377"/>
        <dbReference type="ChEBI" id="CHEBI:15379"/>
        <dbReference type="ChEBI" id="CHEBI:17499"/>
        <dbReference type="ChEBI" id="CHEBI:65315"/>
        <dbReference type="ChEBI" id="CHEBI:136877"/>
    </reaction>
</comment>
<evidence type="ECO:0000256" key="1">
    <source>
        <dbReference type="HAMAP-Rule" id="MF_00469"/>
    </source>
</evidence>
<dbReference type="AlphaFoldDB" id="A0A9X1LD72"/>
<feature type="domain" description="Rhodanese" evidence="3">
    <location>
        <begin position="123"/>
        <end position="217"/>
    </location>
</feature>
<organism evidence="4 5">
    <name type="scientific">Marinomonas algarum</name>
    <dbReference type="NCBI Taxonomy" id="2883105"/>
    <lineage>
        <taxon>Bacteria</taxon>
        <taxon>Pseudomonadati</taxon>
        <taxon>Pseudomonadota</taxon>
        <taxon>Gammaproteobacteria</taxon>
        <taxon>Oceanospirillales</taxon>
        <taxon>Oceanospirillaceae</taxon>
        <taxon>Marinomonas</taxon>
    </lineage>
</organism>
<gene>
    <name evidence="1" type="primary">trhO</name>
    <name evidence="4" type="ORF">LG368_09790</name>
</gene>
<comment type="similarity">
    <text evidence="1">Belongs to the TrhO family.</text>
</comment>
<evidence type="ECO:0000259" key="3">
    <source>
        <dbReference type="PROSITE" id="PS50206"/>
    </source>
</evidence>
<dbReference type="Gene3D" id="3.30.70.100">
    <property type="match status" value="1"/>
</dbReference>
<reference evidence="4" key="1">
    <citation type="submission" date="2021-10" db="EMBL/GenBank/DDBJ databases">
        <title>Marinomonas pontica sp. nov., isolated from the Black Sea.</title>
        <authorList>
            <person name="Zhao L.-H."/>
            <person name="Xue J.-H."/>
        </authorList>
    </citation>
    <scope>NUCLEOTIDE SEQUENCE</scope>
    <source>
        <strain evidence="4">E8</strain>
    </source>
</reference>
<dbReference type="PROSITE" id="PS50206">
    <property type="entry name" value="RHODANESE_3"/>
    <property type="match status" value="1"/>
</dbReference>
<name>A0A9X1LD72_9GAMM</name>
<comment type="function">
    <text evidence="1">Catalyzes oxygen-dependent 5-hydroxyuridine (ho5U) modification at position 34 in tRNAs.</text>
</comment>
<dbReference type="EC" id="1.14.-.-" evidence="1"/>
<evidence type="ECO:0000313" key="5">
    <source>
        <dbReference type="Proteomes" id="UP001139095"/>
    </source>
</evidence>
<dbReference type="InterPro" id="IPR020936">
    <property type="entry name" value="TrhO"/>
</dbReference>
<dbReference type="HAMAP" id="MF_00469">
    <property type="entry name" value="TrhO"/>
    <property type="match status" value="1"/>
</dbReference>
<dbReference type="Gene3D" id="3.40.250.10">
    <property type="entry name" value="Rhodanese-like domain"/>
    <property type="match status" value="1"/>
</dbReference>
<sequence length="331" mass="38056">MSKVVVCALYKFVELPHFEALREPLLNTLETHGIRGTLLLASEGINGTVAGSRESIDALLAWLDQQPGLENIGYKESYDEDMPFYRTKVKLKKEIVTMGVEGIDPKRSVGTYVKPQDWNALISDPDVMLVDTRNDYEVQIGTFKNAVNPKTDTFRQFPGYVKENMDPAKQKKVAMFCTGGIRCEKSTAYMLEQGFDEVYHLEGGILKYLEEVPKEETMWEGECFVFDNRVSVNHDLEKGEYDQCHACRMPITEEEKQSEHYVQGVSCVHCIDKFTDEQRQRFIERERQVQLARSRGEEHIGAEVSDAVEKHRMEKAQEKERQRLIREAKAS</sequence>
<protein>
    <recommendedName>
        <fullName evidence="1">tRNA uridine(34) hydroxylase</fullName>
        <ecNumber evidence="1">1.14.-.-</ecNumber>
    </recommendedName>
    <alternativeName>
        <fullName evidence="1">tRNA hydroxylation protein O</fullName>
    </alternativeName>
</protein>
<keyword evidence="1" id="KW-0819">tRNA processing</keyword>
<dbReference type="PANTHER" id="PTHR43268:SF3">
    <property type="entry name" value="RHODANESE-LIKE DOMAIN-CONTAINING PROTEIN 7-RELATED"/>
    <property type="match status" value="1"/>
</dbReference>
<dbReference type="SMART" id="SM00450">
    <property type="entry name" value="RHOD"/>
    <property type="match status" value="1"/>
</dbReference>
<dbReference type="EMBL" id="JAJATW010000013">
    <property type="protein sequence ID" value="MCB5162192.1"/>
    <property type="molecule type" value="Genomic_DNA"/>
</dbReference>
<dbReference type="NCBIfam" id="NF001136">
    <property type="entry name" value="PRK00142.1-4"/>
    <property type="match status" value="1"/>
</dbReference>
<accession>A0A9X1LD72</accession>